<dbReference type="EMBL" id="MU971517">
    <property type="protein sequence ID" value="KAK9234096.1"/>
    <property type="molecule type" value="Genomic_DNA"/>
</dbReference>
<comment type="caution">
    <text evidence="1">The sequence shown here is derived from an EMBL/GenBank/DDBJ whole genome shotgun (WGS) entry which is preliminary data.</text>
</comment>
<protein>
    <submittedName>
        <fullName evidence="1">Uncharacterized protein</fullName>
    </submittedName>
</protein>
<dbReference type="Proteomes" id="UP001433508">
    <property type="component" value="Unassembled WGS sequence"/>
</dbReference>
<name>A0ACC3SRV1_LIPKO</name>
<evidence type="ECO:0000313" key="2">
    <source>
        <dbReference type="Proteomes" id="UP001433508"/>
    </source>
</evidence>
<gene>
    <name evidence="1" type="ORF">V1525DRAFT_459703</name>
</gene>
<reference evidence="2" key="1">
    <citation type="journal article" date="2024" name="Front. Bioeng. Biotechnol.">
        <title>Genome-scale model development and genomic sequencing of the oleaginous clade Lipomyces.</title>
        <authorList>
            <person name="Czajka J.J."/>
            <person name="Han Y."/>
            <person name="Kim J."/>
            <person name="Mondo S.J."/>
            <person name="Hofstad B.A."/>
            <person name="Robles A."/>
            <person name="Haridas S."/>
            <person name="Riley R."/>
            <person name="LaButti K."/>
            <person name="Pangilinan J."/>
            <person name="Andreopoulos W."/>
            <person name="Lipzen A."/>
            <person name="Yan J."/>
            <person name="Wang M."/>
            <person name="Ng V."/>
            <person name="Grigoriev I.V."/>
            <person name="Spatafora J.W."/>
            <person name="Magnuson J.K."/>
            <person name="Baker S.E."/>
            <person name="Pomraning K.R."/>
        </authorList>
    </citation>
    <scope>NUCLEOTIDE SEQUENCE [LARGE SCALE GENOMIC DNA]</scope>
    <source>
        <strain evidence="2">CBS 7786</strain>
    </source>
</reference>
<evidence type="ECO:0000313" key="1">
    <source>
        <dbReference type="EMBL" id="KAK9234096.1"/>
    </source>
</evidence>
<sequence length="168" mass="18512">MTVGRFVVGLGIGEAAMVAPIYIAEISPVKLRGRLVTIDALTITFGQCLASVLNIGFEHVPNGWRYSLGLGAPPSLILLVLCILIPETTRYLIQKNREVERKVTHILRRFEEEAAILELSLRDPLSMLYCDKANAAALVVENSVADFTVERSFAQLSVAFENPARKDN</sequence>
<organism evidence="1 2">
    <name type="scientific">Lipomyces kononenkoae</name>
    <name type="common">Yeast</name>
    <dbReference type="NCBI Taxonomy" id="34357"/>
    <lineage>
        <taxon>Eukaryota</taxon>
        <taxon>Fungi</taxon>
        <taxon>Dikarya</taxon>
        <taxon>Ascomycota</taxon>
        <taxon>Saccharomycotina</taxon>
        <taxon>Lipomycetes</taxon>
        <taxon>Lipomycetales</taxon>
        <taxon>Lipomycetaceae</taxon>
        <taxon>Lipomyces</taxon>
    </lineage>
</organism>
<accession>A0ACC3SRV1</accession>
<proteinExistence type="predicted"/>
<keyword evidence="2" id="KW-1185">Reference proteome</keyword>